<dbReference type="EMBL" id="MT630653">
    <property type="protein sequence ID" value="QNO41614.1"/>
    <property type="molecule type" value="Genomic_DNA"/>
</dbReference>
<accession>A0A7G9XZM6</accession>
<name>A0A7G9XZM6_9EURY</name>
<dbReference type="EMBL" id="MT630607">
    <property type="protein sequence ID" value="QNO41210.1"/>
    <property type="molecule type" value="Genomic_DNA"/>
</dbReference>
<organism evidence="2">
    <name type="scientific">Candidatus Methanogaster sp. ANME-2c ERB4</name>
    <dbReference type="NCBI Taxonomy" id="2759911"/>
    <lineage>
        <taxon>Archaea</taxon>
        <taxon>Methanobacteriati</taxon>
        <taxon>Methanobacteriota</taxon>
        <taxon>Stenosarchaea group</taxon>
        <taxon>Methanomicrobia</taxon>
        <taxon>Methanosarcinales</taxon>
        <taxon>ANME-2 cluster</taxon>
        <taxon>Candidatus Methanogasteraceae</taxon>
        <taxon>Candidatus Methanogaster</taxon>
    </lineage>
</organism>
<feature type="transmembrane region" description="Helical" evidence="1">
    <location>
        <begin position="12"/>
        <end position="34"/>
    </location>
</feature>
<evidence type="ECO:0000313" key="3">
    <source>
        <dbReference type="EMBL" id="QNO41614.1"/>
    </source>
</evidence>
<gene>
    <name evidence="2" type="ORF">JNOLDJLP_00035</name>
    <name evidence="3" type="ORF">OAEIHDOC_00035</name>
</gene>
<proteinExistence type="predicted"/>
<protein>
    <submittedName>
        <fullName evidence="2">Uncharacterized protein</fullName>
    </submittedName>
</protein>
<evidence type="ECO:0000256" key="1">
    <source>
        <dbReference type="SAM" id="Phobius"/>
    </source>
</evidence>
<feature type="transmembrane region" description="Helical" evidence="1">
    <location>
        <begin position="40"/>
        <end position="60"/>
    </location>
</feature>
<evidence type="ECO:0000313" key="2">
    <source>
        <dbReference type="EMBL" id="QNO41210.1"/>
    </source>
</evidence>
<reference evidence="2" key="1">
    <citation type="submission" date="2020-06" db="EMBL/GenBank/DDBJ databases">
        <title>Unique genomic features of the anaerobic methanotrophic archaea.</title>
        <authorList>
            <person name="Chadwick G.L."/>
            <person name="Skennerton C.T."/>
            <person name="Laso-Perez R."/>
            <person name="Leu A.O."/>
            <person name="Speth D.R."/>
            <person name="Yu H."/>
            <person name="Morgan-Lang C."/>
            <person name="Hatzenpichler R."/>
            <person name="Goudeau D."/>
            <person name="Malmstrom R."/>
            <person name="Brazelton W.J."/>
            <person name="Woyke T."/>
            <person name="Hallam S.J."/>
            <person name="Tyson G.W."/>
            <person name="Wegener G."/>
            <person name="Boetius A."/>
            <person name="Orphan V."/>
        </authorList>
    </citation>
    <scope>NUCLEOTIDE SEQUENCE</scope>
</reference>
<sequence length="64" mass="6683">MPILAPMKKSTFEITASIGAVLFFILMCAVFNSINAGGVGFLAALLLFILVISAAGFKLADFGE</sequence>
<keyword evidence="1" id="KW-0472">Membrane</keyword>
<dbReference type="AlphaFoldDB" id="A0A7G9XZM6"/>
<keyword evidence="1" id="KW-1133">Transmembrane helix</keyword>
<keyword evidence="1" id="KW-0812">Transmembrane</keyword>